<protein>
    <recommendedName>
        <fullName evidence="1">DinB-like domain-containing protein</fullName>
    </recommendedName>
</protein>
<dbReference type="SUPFAM" id="SSF109854">
    <property type="entry name" value="DinB/YfiT-like putative metalloenzymes"/>
    <property type="match status" value="1"/>
</dbReference>
<proteinExistence type="predicted"/>
<dbReference type="InterPro" id="IPR024775">
    <property type="entry name" value="DinB-like"/>
</dbReference>
<dbReference type="AlphaFoldDB" id="A0A1S9PMV4"/>
<organism evidence="2 3">
    <name type="scientific">Mucilaginibacter pedocola</name>
    <dbReference type="NCBI Taxonomy" id="1792845"/>
    <lineage>
        <taxon>Bacteria</taxon>
        <taxon>Pseudomonadati</taxon>
        <taxon>Bacteroidota</taxon>
        <taxon>Sphingobacteriia</taxon>
        <taxon>Sphingobacteriales</taxon>
        <taxon>Sphingobacteriaceae</taxon>
        <taxon>Mucilaginibacter</taxon>
    </lineage>
</organism>
<sequence length="141" mass="16584">MHQQLQAAISDFLENRVAAINWQNVAAPGKWNNKQIIGHLVDSAQINLQRFVRCTYEDGFKLIYFQEEWVEAQRYAEADINELLSLWKLINLQVVRVLVNYPVDRWQATCDNNRGEPVYNTVEFIAKDYVAHMQHHLNQLK</sequence>
<dbReference type="Pfam" id="PF12867">
    <property type="entry name" value="DinB_2"/>
    <property type="match status" value="1"/>
</dbReference>
<dbReference type="Proteomes" id="UP000189739">
    <property type="component" value="Unassembled WGS sequence"/>
</dbReference>
<name>A0A1S9PMV4_9SPHI</name>
<keyword evidence="3" id="KW-1185">Reference proteome</keyword>
<dbReference type="EMBL" id="MBTF01000001">
    <property type="protein sequence ID" value="OOQ62269.1"/>
    <property type="molecule type" value="Genomic_DNA"/>
</dbReference>
<feature type="domain" description="DinB-like" evidence="1">
    <location>
        <begin position="22"/>
        <end position="140"/>
    </location>
</feature>
<reference evidence="2 3" key="1">
    <citation type="submission" date="2016-07" db="EMBL/GenBank/DDBJ databases">
        <title>Genomic analysis of zinc-resistant bacterium Mucilaginibacter pedocola TBZ30.</title>
        <authorList>
            <person name="Huang J."/>
            <person name="Tang J."/>
        </authorList>
    </citation>
    <scope>NUCLEOTIDE SEQUENCE [LARGE SCALE GENOMIC DNA]</scope>
    <source>
        <strain evidence="2 3">TBZ30</strain>
    </source>
</reference>
<accession>A0A1S9PMV4</accession>
<dbReference type="InterPro" id="IPR034660">
    <property type="entry name" value="DinB/YfiT-like"/>
</dbReference>
<gene>
    <name evidence="2" type="ORF">BC343_00895</name>
</gene>
<dbReference type="STRING" id="1792845.BC343_00895"/>
<dbReference type="Gene3D" id="1.20.120.450">
    <property type="entry name" value="dinb family like domain"/>
    <property type="match status" value="1"/>
</dbReference>
<evidence type="ECO:0000259" key="1">
    <source>
        <dbReference type="Pfam" id="PF12867"/>
    </source>
</evidence>
<evidence type="ECO:0000313" key="2">
    <source>
        <dbReference type="EMBL" id="OOQ62269.1"/>
    </source>
</evidence>
<evidence type="ECO:0000313" key="3">
    <source>
        <dbReference type="Proteomes" id="UP000189739"/>
    </source>
</evidence>
<comment type="caution">
    <text evidence="2">The sequence shown here is derived from an EMBL/GenBank/DDBJ whole genome shotgun (WGS) entry which is preliminary data.</text>
</comment>